<keyword evidence="1" id="KW-0812">Transmembrane</keyword>
<protein>
    <submittedName>
        <fullName evidence="2">Uncharacterized protein</fullName>
    </submittedName>
</protein>
<sequence length="103" mass="11616">MATLPAIRTKRWRKIIAHFLSQGASSRADAIAWEAEDEADRKLFEDLRERGVVKQDNRGGFYVDMKAYQRDADIRWRVRTSALATVALAAIGGGAALLRRRKS</sequence>
<dbReference type="RefSeq" id="WP_284053628.1">
    <property type="nucleotide sequence ID" value="NZ_JAGRQC010000002.1"/>
</dbReference>
<dbReference type="EMBL" id="JAGRQC010000002">
    <property type="protein sequence ID" value="MBR0552345.1"/>
    <property type="molecule type" value="Genomic_DNA"/>
</dbReference>
<keyword evidence="1" id="KW-0472">Membrane</keyword>
<evidence type="ECO:0000313" key="3">
    <source>
        <dbReference type="Proteomes" id="UP000676996"/>
    </source>
</evidence>
<evidence type="ECO:0000313" key="2">
    <source>
        <dbReference type="EMBL" id="MBR0552345.1"/>
    </source>
</evidence>
<reference evidence="2" key="1">
    <citation type="submission" date="2021-04" db="EMBL/GenBank/DDBJ databases">
        <title>Ouciella asimina sp. nov., isolated from the surface seawater in the hydrothermal field of Okinawa Trough.</title>
        <authorList>
            <person name="Shuang W."/>
        </authorList>
    </citation>
    <scope>NUCLEOTIDE SEQUENCE</scope>
    <source>
        <strain evidence="2">LXI357</strain>
    </source>
</reference>
<dbReference type="Proteomes" id="UP000676996">
    <property type="component" value="Unassembled WGS sequence"/>
</dbReference>
<keyword evidence="3" id="KW-1185">Reference proteome</keyword>
<name>A0A8T4IH05_9SPHN</name>
<gene>
    <name evidence="2" type="ORF">J7S20_07495</name>
</gene>
<evidence type="ECO:0000256" key="1">
    <source>
        <dbReference type="SAM" id="Phobius"/>
    </source>
</evidence>
<dbReference type="AlphaFoldDB" id="A0A8T4IH05"/>
<comment type="caution">
    <text evidence="2">The sequence shown here is derived from an EMBL/GenBank/DDBJ whole genome shotgun (WGS) entry which is preliminary data.</text>
</comment>
<organism evidence="2 3">
    <name type="scientific">Stakelama marina</name>
    <dbReference type="NCBI Taxonomy" id="2826939"/>
    <lineage>
        <taxon>Bacteria</taxon>
        <taxon>Pseudomonadati</taxon>
        <taxon>Pseudomonadota</taxon>
        <taxon>Alphaproteobacteria</taxon>
        <taxon>Sphingomonadales</taxon>
        <taxon>Sphingomonadaceae</taxon>
        <taxon>Stakelama</taxon>
    </lineage>
</organism>
<accession>A0A8T4IH05</accession>
<feature type="transmembrane region" description="Helical" evidence="1">
    <location>
        <begin position="80"/>
        <end position="98"/>
    </location>
</feature>
<keyword evidence="1" id="KW-1133">Transmembrane helix</keyword>
<proteinExistence type="predicted"/>